<dbReference type="Gene3D" id="3.40.50.300">
    <property type="entry name" value="P-loop containing nucleotide triphosphate hydrolases"/>
    <property type="match status" value="1"/>
</dbReference>
<comment type="caution">
    <text evidence="1">The sequence shown here is derived from an EMBL/GenBank/DDBJ whole genome shotgun (WGS) entry which is preliminary data.</text>
</comment>
<accession>A0AAE0BY70</accession>
<name>A0AAE0BY70_9CHLO</name>
<proteinExistence type="predicted"/>
<dbReference type="EMBL" id="LGRX02031983">
    <property type="protein sequence ID" value="KAK3244304.1"/>
    <property type="molecule type" value="Genomic_DNA"/>
</dbReference>
<sequence length="831" mass="95867">MCVPLWFIDETLDRKSFTSAQVATMCLLLSTRDVTVQARSNRLLKMYKGSITVHRDHTTGMRFRVLSVPPGLGKTAMVVGAAFAMMRNGTFQRILDTTDHWSKQVRCTSGVGAYFSDSGSASPTPCAAVIVVCPDNVWAYWHNTLAAHIAELRCASLYPRTAVDKFYIKKALELIRSVGVIGRALVMMTPTHYANFLKEGHNIAWPLTIFDEFSAHCSQFGNCATPLCREFWAMTATPTEICKSICGNLKTNPFRALLGDKFARCERRPYDLNRTEVTISQFNEMVCGNVQVLLLTTVPRSIIEWIIEDVSDLMYRGVSMLKRGAESRPIRNLNSMLHQPDHNPGHRRETDHYYVWNLLEDRTVSRQDKTDLLMTMTDQAAVRKLLRVSHFREVALHDLPKTFQNEDMSEVTFARSYELTVDNKRKRSRAANEQDPQPMVDHIHVWYWWNAESVCTLIDLPTVARMLRDAKQCVDHTSMSIADLSRDPREPHSDYHLFRFMRQVVYTDLHNKVQKLDLIEKTLLDSWTELDRTMNLVVDQRSQTFRKNFALRSEAFQTPFDLSKILMCMHCSCCFTMDDVLRSGWYMDNMSYTLNNDDIDVCSIEYLRCPECYQKLRIDEGVRPMIELDFGIRMLKRLEDNDIQADPTHADQLRRFDGFDFRRLLREEHLYQATDDFFFFGAAAMLHNVLMEAVLVRGMRRFIFFTDESHFRRLCVPMFESLRLWMFLDGAPTDIAYCGLKDGQRPGTSTCKVKSLNLDWYKSVDPANEVRALWMNGRGYDAEETHGMNLAGTNVIFFIGHCHNYVQAVSRGLRAGVGLTDRTKYLTVYKV</sequence>
<evidence type="ECO:0000313" key="2">
    <source>
        <dbReference type="Proteomes" id="UP001190700"/>
    </source>
</evidence>
<dbReference type="Proteomes" id="UP001190700">
    <property type="component" value="Unassembled WGS sequence"/>
</dbReference>
<dbReference type="SUPFAM" id="SSF52540">
    <property type="entry name" value="P-loop containing nucleoside triphosphate hydrolases"/>
    <property type="match status" value="1"/>
</dbReference>
<evidence type="ECO:0000313" key="1">
    <source>
        <dbReference type="EMBL" id="KAK3244304.1"/>
    </source>
</evidence>
<gene>
    <name evidence="1" type="ORF">CYMTET_46080</name>
</gene>
<dbReference type="AlphaFoldDB" id="A0AAE0BY70"/>
<reference evidence="1 2" key="1">
    <citation type="journal article" date="2015" name="Genome Biol. Evol.">
        <title>Comparative Genomics of a Bacterivorous Green Alga Reveals Evolutionary Causalities and Consequences of Phago-Mixotrophic Mode of Nutrition.</title>
        <authorList>
            <person name="Burns J.A."/>
            <person name="Paasch A."/>
            <person name="Narechania A."/>
            <person name="Kim E."/>
        </authorList>
    </citation>
    <scope>NUCLEOTIDE SEQUENCE [LARGE SCALE GENOMIC DNA]</scope>
    <source>
        <strain evidence="1 2">PLY_AMNH</strain>
    </source>
</reference>
<keyword evidence="2" id="KW-1185">Reference proteome</keyword>
<dbReference type="InterPro" id="IPR027417">
    <property type="entry name" value="P-loop_NTPase"/>
</dbReference>
<protein>
    <submittedName>
        <fullName evidence="1">Uncharacterized protein</fullName>
    </submittedName>
</protein>
<organism evidence="1 2">
    <name type="scientific">Cymbomonas tetramitiformis</name>
    <dbReference type="NCBI Taxonomy" id="36881"/>
    <lineage>
        <taxon>Eukaryota</taxon>
        <taxon>Viridiplantae</taxon>
        <taxon>Chlorophyta</taxon>
        <taxon>Pyramimonadophyceae</taxon>
        <taxon>Pyramimonadales</taxon>
        <taxon>Pyramimonadaceae</taxon>
        <taxon>Cymbomonas</taxon>
    </lineage>
</organism>